<reference evidence="3" key="1">
    <citation type="journal article" date="2023" name="Mol. Plant Microbe Interact.">
        <title>Elucidating the Obligate Nature and Biological Capacity of an Invasive Fungal Corn Pathogen.</title>
        <authorList>
            <person name="MacCready J.S."/>
            <person name="Roggenkamp E.M."/>
            <person name="Gdanetz K."/>
            <person name="Chilvers M.I."/>
        </authorList>
    </citation>
    <scope>NUCLEOTIDE SEQUENCE</scope>
    <source>
        <strain evidence="3">PM02</strain>
    </source>
</reference>
<keyword evidence="4" id="KW-1185">Reference proteome</keyword>
<dbReference type="SUPFAM" id="SSF52047">
    <property type="entry name" value="RNI-like"/>
    <property type="match status" value="1"/>
</dbReference>
<dbReference type="InterPro" id="IPR032675">
    <property type="entry name" value="LRR_dom_sf"/>
</dbReference>
<accession>A0AAD9MEB1</accession>
<evidence type="ECO:0000313" key="3">
    <source>
        <dbReference type="EMBL" id="KAK2073232.1"/>
    </source>
</evidence>
<gene>
    <name evidence="3" type="ORF">P8C59_007527</name>
</gene>
<feature type="domain" description="F-box" evidence="2">
    <location>
        <begin position="20"/>
        <end position="65"/>
    </location>
</feature>
<evidence type="ECO:0000256" key="1">
    <source>
        <dbReference type="SAM" id="Coils"/>
    </source>
</evidence>
<comment type="caution">
    <text evidence="3">The sequence shown here is derived from an EMBL/GenBank/DDBJ whole genome shotgun (WGS) entry which is preliminary data.</text>
</comment>
<dbReference type="EMBL" id="JAQQPM010000006">
    <property type="protein sequence ID" value="KAK2073232.1"/>
    <property type="molecule type" value="Genomic_DNA"/>
</dbReference>
<name>A0AAD9MEB1_9PEZI</name>
<proteinExistence type="predicted"/>
<dbReference type="InterPro" id="IPR001810">
    <property type="entry name" value="F-box_dom"/>
</dbReference>
<organism evidence="3 4">
    <name type="scientific">Phyllachora maydis</name>
    <dbReference type="NCBI Taxonomy" id="1825666"/>
    <lineage>
        <taxon>Eukaryota</taxon>
        <taxon>Fungi</taxon>
        <taxon>Dikarya</taxon>
        <taxon>Ascomycota</taxon>
        <taxon>Pezizomycotina</taxon>
        <taxon>Sordariomycetes</taxon>
        <taxon>Sordariomycetidae</taxon>
        <taxon>Phyllachorales</taxon>
        <taxon>Phyllachoraceae</taxon>
        <taxon>Phyllachora</taxon>
    </lineage>
</organism>
<dbReference type="Proteomes" id="UP001217918">
    <property type="component" value="Unassembled WGS sequence"/>
</dbReference>
<dbReference type="AlphaFoldDB" id="A0AAD9MEB1"/>
<feature type="coiled-coil region" evidence="1">
    <location>
        <begin position="270"/>
        <end position="297"/>
    </location>
</feature>
<sequence length="622" mass="70666">MVMGGLLRTQPSLSSNLSIMGPLEEMPNEVKERILGLLEKKNLGRVSRCNQHLHSLAVRVLYSEITIRESDLASDLAEWQALLERRDCANVVRHVRVVAPHDWLGIEGSDESDELTEVDSPWPVFVDWVRALPGLKHLTWDCLLGLPAALLQALTAQHQESRLTCAVHLTWFNMAWVLLCLSKIDESPGALLALPNIQSIAFGYDDQRPDRIDAIIAAQPEYTFAEAQPAPPDDTLAVVQRMTAGMASGLRVVQGTYGFRVPFCLLWAGAQELLESLDNQEKEKEKKKKKKGALRQLILTEEHETDTRRHLLDWAHHTDFDELRVLCLDAQVDMSAMAPILQEYSFPHLTHLSLNVNNALGPLDDFHLRQLLETVHPLTSLSLQGLVAATTLQAILPRHGRTLRTLTLLPRRRRPLSLSVIVSIASHCVFLEELTLVVRRPRDHAPQPPTYFALGTIARLQSLHLHIDQVLFFPLNSRANGQSTYTVVLDTNRDFIDNPDHWELEGEKEECEPRYYTSDAVDRSRAMEIFRAVYKGKYMVGQGQPRMLEEMTITPIAGTWDEGIAKACRAGGRHWRIKRSERDDERHVAYVEETNVGNFRKGEFDVWDEDHDFDVWDEDREG</sequence>
<dbReference type="Gene3D" id="3.80.10.10">
    <property type="entry name" value="Ribonuclease Inhibitor"/>
    <property type="match status" value="1"/>
</dbReference>
<evidence type="ECO:0000259" key="2">
    <source>
        <dbReference type="PROSITE" id="PS50181"/>
    </source>
</evidence>
<keyword evidence="1" id="KW-0175">Coiled coil</keyword>
<protein>
    <recommendedName>
        <fullName evidence="2">F-box domain-containing protein</fullName>
    </recommendedName>
</protein>
<dbReference type="PROSITE" id="PS50181">
    <property type="entry name" value="FBOX"/>
    <property type="match status" value="1"/>
</dbReference>
<evidence type="ECO:0000313" key="4">
    <source>
        <dbReference type="Proteomes" id="UP001217918"/>
    </source>
</evidence>